<sequence length="335" mass="36676">MSAGEIDVIRAGVFVGVDRTGDLQRLNDAAAGAHRMHAWALLQGLTDESFAKPIPETDVRFPFYGDTLYDLVDGRSAHAAADIVVRGDGADDDEQRFTRAVLEIWQHAGISDTQLAEAAGQDVVERGPQNWEWFQAILRAVDRFVQHKSVTSIALITRDVYQYLKNPAIREDIDSGVGGASADGAETVVVAHSLGTVMAYNLLRQRGDQRGWQIPLLVTRGSPLAVTEIRKTTHSSLPLRCPSVVSRWFNAQDERDVVALHPSTPHIFRSIPPRRRSRTSGTCGTGRVIGTESAVTSTMRKSPSGSTTPWSPQRSPAQHREGRGGTDAGHRQPRF</sequence>
<feature type="compositionally biased region" description="Polar residues" evidence="1">
    <location>
        <begin position="293"/>
        <end position="316"/>
    </location>
</feature>
<organism evidence="2 3">
    <name type="scientific">Geodermatophilus normandii</name>
    <dbReference type="NCBI Taxonomy" id="1137989"/>
    <lineage>
        <taxon>Bacteria</taxon>
        <taxon>Bacillati</taxon>
        <taxon>Actinomycetota</taxon>
        <taxon>Actinomycetes</taxon>
        <taxon>Geodermatophilales</taxon>
        <taxon>Geodermatophilaceae</taxon>
        <taxon>Geodermatophilus</taxon>
    </lineage>
</organism>
<dbReference type="EMBL" id="QGTX01000001">
    <property type="protein sequence ID" value="PWW25195.1"/>
    <property type="molecule type" value="Genomic_DNA"/>
</dbReference>
<comment type="caution">
    <text evidence="2">The sequence shown here is derived from an EMBL/GenBank/DDBJ whole genome shotgun (WGS) entry which is preliminary data.</text>
</comment>
<evidence type="ECO:0000313" key="2">
    <source>
        <dbReference type="EMBL" id="PWW25195.1"/>
    </source>
</evidence>
<evidence type="ECO:0008006" key="4">
    <source>
        <dbReference type="Google" id="ProtNLM"/>
    </source>
</evidence>
<feature type="compositionally biased region" description="Basic and acidic residues" evidence="1">
    <location>
        <begin position="318"/>
        <end position="335"/>
    </location>
</feature>
<dbReference type="OrthoDB" id="104542at2"/>
<dbReference type="RefSeq" id="WP_110007201.1">
    <property type="nucleotide sequence ID" value="NZ_QGTX01000001.1"/>
</dbReference>
<evidence type="ECO:0000256" key="1">
    <source>
        <dbReference type="SAM" id="MobiDB-lite"/>
    </source>
</evidence>
<gene>
    <name evidence="2" type="ORF">JD79_04393</name>
</gene>
<feature type="region of interest" description="Disordered" evidence="1">
    <location>
        <begin position="271"/>
        <end position="335"/>
    </location>
</feature>
<protein>
    <recommendedName>
        <fullName evidence="4">Alpha/beta hydrolase family protein</fullName>
    </recommendedName>
</protein>
<keyword evidence="3" id="KW-1185">Reference proteome</keyword>
<dbReference type="Proteomes" id="UP000246661">
    <property type="component" value="Unassembled WGS sequence"/>
</dbReference>
<evidence type="ECO:0000313" key="3">
    <source>
        <dbReference type="Proteomes" id="UP000246661"/>
    </source>
</evidence>
<proteinExistence type="predicted"/>
<dbReference type="AlphaFoldDB" id="A0A317QSS8"/>
<name>A0A317QSS8_9ACTN</name>
<reference evidence="3" key="1">
    <citation type="submission" date="2018-05" db="EMBL/GenBank/DDBJ databases">
        <authorList>
            <person name="Klenk H.-P."/>
            <person name="Huntemann M."/>
            <person name="Clum A."/>
            <person name="Pillay M."/>
            <person name="Palaniappan K."/>
            <person name="Varghese N."/>
            <person name="Mikhailova N."/>
            <person name="Stamatis D."/>
            <person name="Reddy T."/>
            <person name="Daum C."/>
            <person name="Shapiro N."/>
            <person name="Ivanova N."/>
            <person name="Kyrpides N."/>
            <person name="Woyke T."/>
        </authorList>
    </citation>
    <scope>NUCLEOTIDE SEQUENCE [LARGE SCALE GENOMIC DNA]</scope>
    <source>
        <strain evidence="3">DSM 45417</strain>
    </source>
</reference>
<accession>A0A317QSS8</accession>